<comment type="subcellular location">
    <subcellularLocation>
        <location evidence="1">Endomembrane system</location>
        <topology evidence="1">Multi-pass membrane protein</topology>
    </subcellularLocation>
</comment>
<organism evidence="8 9">
    <name type="scientific">Oesophagostomum dentatum</name>
    <name type="common">Nodular worm</name>
    <dbReference type="NCBI Taxonomy" id="61180"/>
    <lineage>
        <taxon>Eukaryota</taxon>
        <taxon>Metazoa</taxon>
        <taxon>Ecdysozoa</taxon>
        <taxon>Nematoda</taxon>
        <taxon>Chromadorea</taxon>
        <taxon>Rhabditida</taxon>
        <taxon>Rhabditina</taxon>
        <taxon>Rhabditomorpha</taxon>
        <taxon>Strongyloidea</taxon>
        <taxon>Strongylidae</taxon>
        <taxon>Oesophagostomum</taxon>
    </lineage>
</organism>
<reference evidence="8 9" key="1">
    <citation type="submission" date="2014-03" db="EMBL/GenBank/DDBJ databases">
        <title>Draft genome of the hookworm Oesophagostomum dentatum.</title>
        <authorList>
            <person name="Mitreva M."/>
        </authorList>
    </citation>
    <scope>NUCLEOTIDE SEQUENCE [LARGE SCALE GENOMIC DNA]</scope>
    <source>
        <strain evidence="8 9">OD-Hann</strain>
    </source>
</reference>
<keyword evidence="9" id="KW-1185">Reference proteome</keyword>
<feature type="transmembrane region" description="Helical" evidence="6">
    <location>
        <begin position="193"/>
        <end position="213"/>
    </location>
</feature>
<evidence type="ECO:0000256" key="4">
    <source>
        <dbReference type="ARBA" id="ARBA00022989"/>
    </source>
</evidence>
<sequence length="396" mass="44605">MLQLTTLVNKKGDLRKVDWKKFFIDVMRSSLFLTANLLLFQYFLCRIRHLLGFFTLPTMGGVSSALASLCAILIEKQSRRPALALYTTNLASETFYRQLCNHGYLFSMKYGECVPFAVGIGIFMFLRAQGRLQPGMNKLLDFTHCASPNKDILEVKKMPVDFHTMLLKLRHGYEKTSRCEHNYSCASVAVESFAKNFAVGLGASAALTILGNLRKLFTNPSMLAKMLLTRNTLKLPLFFGLIPFLFHVTRCQLNRVDGCSPGVRDTVAGAVSAASMAAYPSVSIAMYTMWKGIEAVYWNLVEAGVVPVVPYGDIILYTLSTGYLLFQSVIEPQSIRKGYLSFLKQMTGGRVNLFNRDLYEHFGFQSKLLYPNYQPVLNPKYVTLNPMLYQKIMPPS</sequence>
<evidence type="ECO:0000313" key="9">
    <source>
        <dbReference type="Proteomes" id="UP000053660"/>
    </source>
</evidence>
<evidence type="ECO:0000256" key="1">
    <source>
        <dbReference type="ARBA" id="ARBA00004127"/>
    </source>
</evidence>
<evidence type="ECO:0000313" key="8">
    <source>
        <dbReference type="EMBL" id="KHJ99987.1"/>
    </source>
</evidence>
<proteinExistence type="inferred from homology"/>
<keyword evidence="3 6" id="KW-0812">Transmembrane</keyword>
<comment type="similarity">
    <text evidence="2">Belongs to the TMEM135 family.</text>
</comment>
<dbReference type="EMBL" id="KN549200">
    <property type="protein sequence ID" value="KHJ99987.1"/>
    <property type="molecule type" value="Genomic_DNA"/>
</dbReference>
<evidence type="ECO:0000256" key="5">
    <source>
        <dbReference type="ARBA" id="ARBA00023136"/>
    </source>
</evidence>
<evidence type="ECO:0000256" key="2">
    <source>
        <dbReference type="ARBA" id="ARBA00008924"/>
    </source>
</evidence>
<keyword evidence="4 6" id="KW-1133">Transmembrane helix</keyword>
<evidence type="ECO:0000256" key="3">
    <source>
        <dbReference type="ARBA" id="ARBA00022692"/>
    </source>
</evidence>
<dbReference type="Pfam" id="PF15982">
    <property type="entry name" value="TMEM135_C_rich"/>
    <property type="match status" value="1"/>
</dbReference>
<dbReference type="PANTHER" id="PTHR12459">
    <property type="entry name" value="TRANSMEMBRANE PROTEIN 135-RELATED"/>
    <property type="match status" value="1"/>
</dbReference>
<protein>
    <recommendedName>
        <fullName evidence="7">Transmembrane protein 135 N-terminal domain-containing protein</fullName>
    </recommendedName>
</protein>
<evidence type="ECO:0000256" key="6">
    <source>
        <dbReference type="SAM" id="Phobius"/>
    </source>
</evidence>
<feature type="transmembrane region" description="Helical" evidence="6">
    <location>
        <begin position="50"/>
        <end position="74"/>
    </location>
</feature>
<dbReference type="PANTHER" id="PTHR12459:SF15">
    <property type="entry name" value="TRANSMEMBRANE PROTEIN 135"/>
    <property type="match status" value="1"/>
</dbReference>
<evidence type="ECO:0000259" key="7">
    <source>
        <dbReference type="Pfam" id="PF15982"/>
    </source>
</evidence>
<dbReference type="InterPro" id="IPR026749">
    <property type="entry name" value="Tmem135"/>
</dbReference>
<feature type="transmembrane region" description="Helical" evidence="6">
    <location>
        <begin position="113"/>
        <end position="130"/>
    </location>
</feature>
<name>A0A0B1TVQ6_OESDE</name>
<dbReference type="InterPro" id="IPR031926">
    <property type="entry name" value="TMEM135_N"/>
</dbReference>
<gene>
    <name evidence="8" type="ORF">OESDEN_00050</name>
</gene>
<dbReference type="Proteomes" id="UP000053660">
    <property type="component" value="Unassembled WGS sequence"/>
</dbReference>
<dbReference type="GO" id="GO:0012505">
    <property type="term" value="C:endomembrane system"/>
    <property type="evidence" value="ECO:0007669"/>
    <property type="project" value="UniProtKB-SubCell"/>
</dbReference>
<dbReference type="OrthoDB" id="291792at2759"/>
<accession>A0A0B1TVQ6</accession>
<feature type="transmembrane region" description="Helical" evidence="6">
    <location>
        <begin position="233"/>
        <end position="249"/>
    </location>
</feature>
<feature type="domain" description="Transmembrane protein 135 N-terminal" evidence="7">
    <location>
        <begin position="15"/>
        <end position="97"/>
    </location>
</feature>
<keyword evidence="5 6" id="KW-0472">Membrane</keyword>
<dbReference type="AlphaFoldDB" id="A0A0B1TVQ6"/>
<feature type="transmembrane region" description="Helical" evidence="6">
    <location>
        <begin position="21"/>
        <end position="44"/>
    </location>
</feature>